<organism evidence="2 3">
    <name type="scientific">Actinacidiphila rubida</name>
    <dbReference type="NCBI Taxonomy" id="310780"/>
    <lineage>
        <taxon>Bacteria</taxon>
        <taxon>Bacillati</taxon>
        <taxon>Actinomycetota</taxon>
        <taxon>Actinomycetes</taxon>
        <taxon>Kitasatosporales</taxon>
        <taxon>Streptomycetaceae</taxon>
        <taxon>Actinacidiphila</taxon>
    </lineage>
</organism>
<dbReference type="Gene3D" id="3.90.1140.10">
    <property type="entry name" value="Cyclic phosphodiesterase"/>
    <property type="match status" value="1"/>
</dbReference>
<keyword evidence="3" id="KW-1185">Reference proteome</keyword>
<evidence type="ECO:0000313" key="3">
    <source>
        <dbReference type="Proteomes" id="UP000181951"/>
    </source>
</evidence>
<name>A0A1H8TQM6_9ACTN</name>
<dbReference type="Pfam" id="PF13563">
    <property type="entry name" value="2_5_RNA_ligase2"/>
    <property type="match status" value="1"/>
</dbReference>
<dbReference type="STRING" id="310780.SAMN05216267_105710"/>
<dbReference type="SUPFAM" id="SSF55144">
    <property type="entry name" value="LigT-like"/>
    <property type="match status" value="1"/>
</dbReference>
<accession>A0A1H8TQM6</accession>
<dbReference type="EMBL" id="FODD01000057">
    <property type="protein sequence ID" value="SEO93302.1"/>
    <property type="molecule type" value="Genomic_DNA"/>
</dbReference>
<reference evidence="2 3" key="1">
    <citation type="submission" date="2016-10" db="EMBL/GenBank/DDBJ databases">
        <authorList>
            <person name="de Groot N.N."/>
        </authorList>
    </citation>
    <scope>NUCLEOTIDE SEQUENCE [LARGE SCALE GENOMIC DNA]</scope>
    <source>
        <strain evidence="2 3">CGMCC 4.2026</strain>
    </source>
</reference>
<evidence type="ECO:0008006" key="4">
    <source>
        <dbReference type="Google" id="ProtNLM"/>
    </source>
</evidence>
<proteinExistence type="predicted"/>
<feature type="region of interest" description="Disordered" evidence="1">
    <location>
        <begin position="1"/>
        <end position="25"/>
    </location>
</feature>
<evidence type="ECO:0000256" key="1">
    <source>
        <dbReference type="SAM" id="MobiDB-lite"/>
    </source>
</evidence>
<sequence>MRIDPAADPTSFPVNPPPNPDSPKSVAAHDWAAFCAIDSMTNHWDRPGWTDQTRAYYWLIPFANQPLLAEQAEQCQRVLSPMEFDAVDTASLHLTLGRIGLAHDVSAKQLDRLIDLAENNPPSAATAHAIPMAGSRGAIRYSLAPWTPVLRVHHHLHSATASAGMTGLGRTTSLRPHIGIAYCPREQPAGPVQAAVAPLGNLPAVPLRIDRAALVLQRRETGAYRWETVHELPLPNP</sequence>
<evidence type="ECO:0000313" key="2">
    <source>
        <dbReference type="EMBL" id="SEO93302.1"/>
    </source>
</evidence>
<dbReference type="AlphaFoldDB" id="A0A1H8TQM6"/>
<protein>
    <recommendedName>
        <fullName evidence="4">2'-5' RNA ligase family protein</fullName>
    </recommendedName>
</protein>
<gene>
    <name evidence="2" type="ORF">SAMN05216267_105710</name>
</gene>
<dbReference type="Proteomes" id="UP000181951">
    <property type="component" value="Unassembled WGS sequence"/>
</dbReference>
<dbReference type="InterPro" id="IPR009097">
    <property type="entry name" value="Cyclic_Pdiesterase"/>
</dbReference>